<proteinExistence type="predicted"/>
<organism evidence="1 2">
    <name type="scientific">Ktedonobacter racemifer DSM 44963</name>
    <dbReference type="NCBI Taxonomy" id="485913"/>
    <lineage>
        <taxon>Bacteria</taxon>
        <taxon>Bacillati</taxon>
        <taxon>Chloroflexota</taxon>
        <taxon>Ktedonobacteria</taxon>
        <taxon>Ktedonobacterales</taxon>
        <taxon>Ktedonobacteraceae</taxon>
        <taxon>Ktedonobacter</taxon>
    </lineage>
</organism>
<dbReference type="AlphaFoldDB" id="D6U5F0"/>
<protein>
    <submittedName>
        <fullName evidence="1">Uncharacterized protein</fullName>
    </submittedName>
</protein>
<accession>D6U5F0</accession>
<dbReference type="Proteomes" id="UP000004508">
    <property type="component" value="Unassembled WGS sequence"/>
</dbReference>
<sequence>MTNSAYNGWTPLRNALRKLDLTDTLAVIRPYAAFRTLPVKTPFPTNMEVHSQVYSDEHLILPWEMEILAREAIIVCDSQPSTRYTARKWDTFTSLINKLRALGDYISQSRADDRSVLREVTIRIPHLQFKYQTELPSKASIIRYSRILAVCQVLCKRTRSG</sequence>
<keyword evidence="2" id="KW-1185">Reference proteome</keyword>
<dbReference type="EMBL" id="ADVG01000004">
    <property type="protein sequence ID" value="EFH81730.1"/>
    <property type="molecule type" value="Genomic_DNA"/>
</dbReference>
<name>D6U5F0_KTERA</name>
<dbReference type="InParanoid" id="D6U5F0"/>
<comment type="caution">
    <text evidence="1">The sequence shown here is derived from an EMBL/GenBank/DDBJ whole genome shotgun (WGS) entry which is preliminary data.</text>
</comment>
<evidence type="ECO:0000313" key="1">
    <source>
        <dbReference type="EMBL" id="EFH81730.1"/>
    </source>
</evidence>
<reference evidence="1 2" key="1">
    <citation type="journal article" date="2011" name="Stand. Genomic Sci.">
        <title>Non-contiguous finished genome sequence and contextual data of the filamentous soil bacterium Ktedonobacter racemifer type strain (SOSP1-21).</title>
        <authorList>
            <person name="Chang Y.J."/>
            <person name="Land M."/>
            <person name="Hauser L."/>
            <person name="Chertkov O."/>
            <person name="Del Rio T.G."/>
            <person name="Nolan M."/>
            <person name="Copeland A."/>
            <person name="Tice H."/>
            <person name="Cheng J.F."/>
            <person name="Lucas S."/>
            <person name="Han C."/>
            <person name="Goodwin L."/>
            <person name="Pitluck S."/>
            <person name="Ivanova N."/>
            <person name="Ovchinikova G."/>
            <person name="Pati A."/>
            <person name="Chen A."/>
            <person name="Palaniappan K."/>
            <person name="Mavromatis K."/>
            <person name="Liolios K."/>
            <person name="Brettin T."/>
            <person name="Fiebig A."/>
            <person name="Rohde M."/>
            <person name="Abt B."/>
            <person name="Goker M."/>
            <person name="Detter J.C."/>
            <person name="Woyke T."/>
            <person name="Bristow J."/>
            <person name="Eisen J.A."/>
            <person name="Markowitz V."/>
            <person name="Hugenholtz P."/>
            <person name="Kyrpides N.C."/>
            <person name="Klenk H.P."/>
            <person name="Lapidus A."/>
        </authorList>
    </citation>
    <scope>NUCLEOTIDE SEQUENCE [LARGE SCALE GENOMIC DNA]</scope>
    <source>
        <strain evidence="2">DSM 44963</strain>
    </source>
</reference>
<gene>
    <name evidence="1" type="ORF">Krac_2475</name>
</gene>
<evidence type="ECO:0000313" key="2">
    <source>
        <dbReference type="Proteomes" id="UP000004508"/>
    </source>
</evidence>